<proteinExistence type="predicted"/>
<feature type="compositionally biased region" description="Basic and acidic residues" evidence="1">
    <location>
        <begin position="7"/>
        <end position="18"/>
    </location>
</feature>
<reference evidence="3" key="1">
    <citation type="submission" date="2015-09" db="EMBL/GenBank/DDBJ databases">
        <authorList>
            <consortium name="Pathogen Informatics"/>
        </authorList>
    </citation>
    <scope>NUCLEOTIDE SEQUENCE [LARGE SCALE GENOMIC DNA]</scope>
    <source>
        <strain evidence="3">Lake Konstanz</strain>
    </source>
</reference>
<dbReference type="PANTHER" id="PTHR20835">
    <property type="entry name" value="E3 UBIQUITIN-PROTEIN LIGASE PPP1R11-RELATED"/>
    <property type="match status" value="1"/>
</dbReference>
<feature type="region of interest" description="Disordered" evidence="1">
    <location>
        <begin position="1"/>
        <end position="32"/>
    </location>
</feature>
<dbReference type="GO" id="GO:0004865">
    <property type="term" value="F:protein serine/threonine phosphatase inhibitor activity"/>
    <property type="evidence" value="ECO:0007669"/>
    <property type="project" value="InterPro"/>
</dbReference>
<evidence type="ECO:0000313" key="2">
    <source>
        <dbReference type="EMBL" id="CUG90695.1"/>
    </source>
</evidence>
<dbReference type="PANTHER" id="PTHR20835:SF0">
    <property type="entry name" value="E3 UBIQUITIN-PROTEIN LIGASE PPP1R11"/>
    <property type="match status" value="1"/>
</dbReference>
<feature type="region of interest" description="Disordered" evidence="1">
    <location>
        <begin position="68"/>
        <end position="131"/>
    </location>
</feature>
<name>A0A0S4JN47_BODSA</name>
<gene>
    <name evidence="2" type="ORF">BSAL_28335</name>
</gene>
<dbReference type="Proteomes" id="UP000051952">
    <property type="component" value="Unassembled WGS sequence"/>
</dbReference>
<dbReference type="AlphaFoldDB" id="A0A0S4JN47"/>
<dbReference type="GO" id="GO:0005634">
    <property type="term" value="C:nucleus"/>
    <property type="evidence" value="ECO:0007669"/>
    <property type="project" value="TreeGrafter"/>
</dbReference>
<dbReference type="VEuPathDB" id="TriTrypDB:BSAL_28335"/>
<keyword evidence="3" id="KW-1185">Reference proteome</keyword>
<dbReference type="InterPro" id="IPR011107">
    <property type="entry name" value="PPI_Ypi1"/>
</dbReference>
<dbReference type="Pfam" id="PF07491">
    <property type="entry name" value="PPI_Ypi1"/>
    <property type="match status" value="1"/>
</dbReference>
<dbReference type="GO" id="GO:0008157">
    <property type="term" value="F:protein phosphatase 1 binding"/>
    <property type="evidence" value="ECO:0007669"/>
    <property type="project" value="TreeGrafter"/>
</dbReference>
<evidence type="ECO:0000256" key="1">
    <source>
        <dbReference type="SAM" id="MobiDB-lite"/>
    </source>
</evidence>
<organism evidence="2 3">
    <name type="scientific">Bodo saltans</name>
    <name type="common">Flagellated protozoan</name>
    <dbReference type="NCBI Taxonomy" id="75058"/>
    <lineage>
        <taxon>Eukaryota</taxon>
        <taxon>Discoba</taxon>
        <taxon>Euglenozoa</taxon>
        <taxon>Kinetoplastea</taxon>
        <taxon>Metakinetoplastina</taxon>
        <taxon>Eubodonida</taxon>
        <taxon>Bodonidae</taxon>
        <taxon>Bodo</taxon>
    </lineage>
</organism>
<dbReference type="OMA" id="NENRVTW"/>
<feature type="compositionally biased region" description="Low complexity" evidence="1">
    <location>
        <begin position="98"/>
        <end position="108"/>
    </location>
</feature>
<dbReference type="EMBL" id="CYKH01001857">
    <property type="protein sequence ID" value="CUG90695.1"/>
    <property type="molecule type" value="Genomic_DNA"/>
</dbReference>
<sequence>MSQRTDQLADRHHTREATQPRQVLTLRLQPEPAPVNENRVTWDANVTENIQQRVSKCCCVFHKKRVFGESDSDTSSSSSDSDSDAGPRMPQSRKLGDASDASGAVDAAAGGGEGCCGGDDHHHHHHVAPKKHRRPKCTKESCLCGTRFS</sequence>
<dbReference type="OrthoDB" id="265291at2759"/>
<accession>A0A0S4JN47</accession>
<feature type="compositionally biased region" description="Basic residues" evidence="1">
    <location>
        <begin position="122"/>
        <end position="131"/>
    </location>
</feature>
<evidence type="ECO:0000313" key="3">
    <source>
        <dbReference type="Proteomes" id="UP000051952"/>
    </source>
</evidence>
<evidence type="ECO:0008006" key="4">
    <source>
        <dbReference type="Google" id="ProtNLM"/>
    </source>
</evidence>
<protein>
    <recommendedName>
        <fullName evidence="4">Protein phosphatase inhibitor</fullName>
    </recommendedName>
</protein>